<dbReference type="RefSeq" id="WP_350783857.1">
    <property type="nucleotide sequence ID" value="NZ_JBEPEK010000202.1"/>
</dbReference>
<organism evidence="1 2">
    <name type="scientific">Streptomyces hyaluromycini</name>
    <dbReference type="NCBI Taxonomy" id="1377993"/>
    <lineage>
        <taxon>Bacteria</taxon>
        <taxon>Bacillati</taxon>
        <taxon>Actinomycetota</taxon>
        <taxon>Actinomycetes</taxon>
        <taxon>Kitasatosporales</taxon>
        <taxon>Streptomycetaceae</taxon>
        <taxon>Streptomyces</taxon>
    </lineage>
</organism>
<dbReference type="EMBL" id="JBEPEK010000202">
    <property type="protein sequence ID" value="MER7182834.1"/>
    <property type="molecule type" value="Genomic_DNA"/>
</dbReference>
<dbReference type="InterPro" id="IPR009380">
    <property type="entry name" value="DUF1036"/>
</dbReference>
<keyword evidence="2" id="KW-1185">Reference proteome</keyword>
<dbReference type="Proteomes" id="UP001474181">
    <property type="component" value="Unassembled WGS sequence"/>
</dbReference>
<evidence type="ECO:0000313" key="1">
    <source>
        <dbReference type="EMBL" id="MER7182834.1"/>
    </source>
</evidence>
<reference evidence="1 2" key="1">
    <citation type="submission" date="2024-06" db="EMBL/GenBank/DDBJ databases">
        <title>The Natural Products Discovery Center: Release of the First 8490 Sequenced Strains for Exploring Actinobacteria Biosynthetic Diversity.</title>
        <authorList>
            <person name="Kalkreuter E."/>
            <person name="Kautsar S.A."/>
            <person name="Yang D."/>
            <person name="Bader C.D."/>
            <person name="Teijaro C.N."/>
            <person name="Fluegel L."/>
            <person name="Davis C.M."/>
            <person name="Simpson J.R."/>
            <person name="Lauterbach L."/>
            <person name="Steele A.D."/>
            <person name="Gui C."/>
            <person name="Meng S."/>
            <person name="Li G."/>
            <person name="Viehrig K."/>
            <person name="Ye F."/>
            <person name="Su P."/>
            <person name="Kiefer A.F."/>
            <person name="Nichols A."/>
            <person name="Cepeda A.J."/>
            <person name="Yan W."/>
            <person name="Fan B."/>
            <person name="Jiang Y."/>
            <person name="Adhikari A."/>
            <person name="Zheng C.-J."/>
            <person name="Schuster L."/>
            <person name="Cowan T.M."/>
            <person name="Smanski M.J."/>
            <person name="Chevrette M.G."/>
            <person name="De Carvalho L.P.S."/>
            <person name="Shen B."/>
        </authorList>
    </citation>
    <scope>NUCLEOTIDE SEQUENCE [LARGE SCALE GENOMIC DNA]</scope>
    <source>
        <strain evidence="1 2">NPDC000234</strain>
    </source>
</reference>
<comment type="caution">
    <text evidence="1">The sequence shown here is derived from an EMBL/GenBank/DDBJ whole genome shotgun (WGS) entry which is preliminary data.</text>
</comment>
<sequence length="120" mass="13331">MGLYFQNSSSKTIWVAYAYSSSDCASEGDPWSKTGWFPVTPNTDAMVRSGPVNGAKYFFFAENQDRSASWGGEFTTQLPDRTFDWCWSTGSTDARLLGMKKVIVPVNIPSFDYTINLTGP</sequence>
<name>A0ABV1X1E6_9ACTN</name>
<accession>A0ABV1X1E6</accession>
<proteinExistence type="predicted"/>
<protein>
    <submittedName>
        <fullName evidence="1">DUF1036 domain-containing protein</fullName>
    </submittedName>
</protein>
<evidence type="ECO:0000313" key="2">
    <source>
        <dbReference type="Proteomes" id="UP001474181"/>
    </source>
</evidence>
<dbReference type="Pfam" id="PF06282">
    <property type="entry name" value="DUF1036"/>
    <property type="match status" value="1"/>
</dbReference>
<gene>
    <name evidence="1" type="ORF">ABT404_25740</name>
</gene>